<dbReference type="Gene3D" id="1.10.287.210">
    <property type="match status" value="1"/>
</dbReference>
<dbReference type="InterPro" id="IPR018154">
    <property type="entry name" value="TLV/ENV_coat_polyprotein"/>
</dbReference>
<organism evidence="3 4">
    <name type="scientific">Microtus ochrogaster</name>
    <name type="common">Prairie vole</name>
    <dbReference type="NCBI Taxonomy" id="79684"/>
    <lineage>
        <taxon>Eukaryota</taxon>
        <taxon>Metazoa</taxon>
        <taxon>Chordata</taxon>
        <taxon>Craniata</taxon>
        <taxon>Vertebrata</taxon>
        <taxon>Euteleostomi</taxon>
        <taxon>Mammalia</taxon>
        <taxon>Eutheria</taxon>
        <taxon>Euarchontoglires</taxon>
        <taxon>Glires</taxon>
        <taxon>Rodentia</taxon>
        <taxon>Myomorpha</taxon>
        <taxon>Muroidea</taxon>
        <taxon>Cricetidae</taxon>
        <taxon>Arvicolinae</taxon>
        <taxon>Microtus</taxon>
    </lineage>
</organism>
<reference evidence="4" key="1">
    <citation type="journal article" date="2005" name="Proc. Natl. Acad. Sci. U.S.A.">
        <title>Syncytin-A and syncytin-B, two fusogenic placenta-specific murine envelope genes of retroviral origin conserved in Muridae.</title>
        <authorList>
            <person name="Dupressoir A."/>
            <person name="Marceau G."/>
            <person name="Vernochet C."/>
            <person name="Benit L."/>
            <person name="Kanellopoulos C."/>
            <person name="Sapin V."/>
            <person name="Heidmann T."/>
        </authorList>
    </citation>
    <scope>NUCLEOTIDE SEQUENCE</scope>
</reference>
<feature type="chain" id="PRO_5044507475" description="syncytin a" evidence="4">
    <location>
        <begin position="417"/>
        <end position="617"/>
    </location>
</feature>
<dbReference type="GeneID" id="105369068"/>
<keyword evidence="2 4" id="KW-0732">Signal</keyword>
<proteinExistence type="predicted"/>
<dbReference type="SUPFAM" id="SSF58069">
    <property type="entry name" value="Virus ectodomain"/>
    <property type="match status" value="1"/>
</dbReference>
<evidence type="ECO:0000313" key="3">
    <source>
        <dbReference type="Proteomes" id="UP000694915"/>
    </source>
</evidence>
<dbReference type="Proteomes" id="UP000694915">
    <property type="component" value="Chromosome 2"/>
</dbReference>
<accession>A0ABM0GHT9</accession>
<dbReference type="RefSeq" id="NP_001292319.1">
    <property type="nucleotide sequence ID" value="NM_001305390.1"/>
</dbReference>
<feature type="signal peptide" evidence="2 4">
    <location>
        <begin position="1"/>
        <end position="19"/>
    </location>
</feature>
<dbReference type="Pfam" id="PF00429">
    <property type="entry name" value="TLV_coat"/>
    <property type="match status" value="1"/>
</dbReference>
<feature type="chain" id="PRO_5044507476" description="syncytin a" evidence="4">
    <location>
        <begin position="20"/>
        <end position="416"/>
    </location>
</feature>
<sequence length="617" mass="68738" precursor="true">MIRPWVLCLLLVSYPSACSESWVPLINLAHRFLKDTNSSFSSDCWVCLPIQTQRSLAVPAPLTTWTDSPMKLHITYSTWTLSGPYPIADLEKRLLNFQPLTAHYSFANPDRRAIALLQLTSLTGILPLLSRLTSVKYTDDRIYESAQRPIWGPLSTQTLLASQAPLCVSRFFKDSKYATFVGNLSASLCNHTFRLLPSADHQSIDLSTSYAFAELTTMPGSKWRNPLRFSGPPSLTAGQPYYPCPVNDIHCHTYPTTPWRHCPSRPSSTCYNLTLFEPANRNDSITLSVDTTYFKMKLQGHKDPYPLFQYQPLMGAALSGQYSIWEYEPTIQENGDVTPNIFSHLLSLTYSFCLNSSGVFFLCGSSTYVCLPANWSGVCTLVFQYPNIELLPSNQTITVPLFATIPSSVSTSRGKRAVHLLPLLVGLGITSALGLSIAGVTTSTIYFQQLSKALSDSLDEIATSIITLQDQIDSLAGIVLQNRRALDLITAEKGGTCLFLQEECCFYVNQSGVVRDAARKLGERASEFRPSSSSWIQELGLGYWLPSWLSSLLGPIFFLLFLLIFGPCLLNCLTHFVSQRMSSFIQNTTKGHVDKILLLRDSQYKRLPQQPSEENAV</sequence>
<feature type="chain" id="PRO_5045035428" evidence="2">
    <location>
        <begin position="20"/>
        <end position="617"/>
    </location>
</feature>
<reference evidence="4" key="2">
    <citation type="journal article" date="2014" name="Biol. Reprod.">
        <title>The captured retroviral envelope syncytin-A and syncytin-B genes are conserved in the Spalacidae together with hemotrichorial placentation.</title>
        <authorList>
            <person name="Vernochet C."/>
            <person name="Redelsperger F."/>
            <person name="Harper F."/>
            <person name="Souquere S."/>
            <person name="Catzeflis F."/>
            <person name="Pierron G."/>
            <person name="Nevo E."/>
            <person name="Heidmann T."/>
            <person name="Dupressoir A."/>
        </authorList>
    </citation>
    <scope>NUCLEOTIDE SEQUENCE</scope>
</reference>
<keyword evidence="1" id="KW-1133">Transmembrane helix</keyword>
<evidence type="ECO:0000256" key="1">
    <source>
        <dbReference type="SAM" id="Phobius"/>
    </source>
</evidence>
<feature type="chain" id="PRO_5044507474" description="syncytin a" evidence="4">
    <location>
        <begin position="20"/>
        <end position="617"/>
    </location>
</feature>
<keyword evidence="3" id="KW-1185">Reference proteome</keyword>
<feature type="transmembrane region" description="Helical" evidence="1">
    <location>
        <begin position="552"/>
        <end position="573"/>
    </location>
</feature>
<reference evidence="4" key="3">
    <citation type="submission" date="2025-08" db="UniProtKB">
        <authorList>
            <consortium name="RefSeq"/>
        </authorList>
    </citation>
    <scope>IDENTIFICATION</scope>
</reference>
<evidence type="ECO:0000256" key="2">
    <source>
        <dbReference type="SAM" id="SignalP"/>
    </source>
</evidence>
<name>A0ABM0GHT9_MICOH</name>
<keyword evidence="1" id="KW-0472">Membrane</keyword>
<protein>
    <submittedName>
        <fullName evidence="4">Syncytin a precursor</fullName>
    </submittedName>
</protein>
<dbReference type="PANTHER" id="PTHR10424:SF60">
    <property type="entry name" value="HERV-H_2Q24.1 PROVIRUS ANCESTRAL ENV POLYPROTEIN-RELATED"/>
    <property type="match status" value="1"/>
</dbReference>
<gene>
    <name evidence="4" type="primary">Syna</name>
</gene>
<dbReference type="PANTHER" id="PTHR10424">
    <property type="entry name" value="VIRAL ENVELOPE PROTEIN"/>
    <property type="match status" value="1"/>
</dbReference>
<keyword evidence="1" id="KW-0812">Transmembrane</keyword>
<dbReference type="CDD" id="cd09851">
    <property type="entry name" value="HTLV-1-like_HR1-HR2"/>
    <property type="match status" value="1"/>
</dbReference>
<evidence type="ECO:0000313" key="4">
    <source>
        <dbReference type="RefSeq" id="NP_001292319.1"/>
    </source>
</evidence>